<sequence length="59" mass="6667">MTERELADNRDSMSLAERVEARRDLDEAAGVKYGLPSEQGLKRLARILGPGLRRIDNQK</sequence>
<dbReference type="AlphaFoldDB" id="A0A8I1D7F5"/>
<keyword evidence="2" id="KW-1185">Reference proteome</keyword>
<dbReference type="Proteomes" id="UP000627573">
    <property type="component" value="Unassembled WGS sequence"/>
</dbReference>
<evidence type="ECO:0000313" key="1">
    <source>
        <dbReference type="EMBL" id="MBH5146295.1"/>
    </source>
</evidence>
<proteinExistence type="predicted"/>
<accession>A0A8I1D7F5</accession>
<gene>
    <name evidence="1" type="ORF">I3517_27200</name>
</gene>
<comment type="caution">
    <text evidence="1">The sequence shown here is derived from an EMBL/GenBank/DDBJ whole genome shotgun (WGS) entry which is preliminary data.</text>
</comment>
<reference evidence="1 2" key="1">
    <citation type="submission" date="2020-12" db="EMBL/GenBank/DDBJ databases">
        <title>Draft genome sequence of furan degrading bacterial strain FUR100.</title>
        <authorList>
            <person name="Woiski C."/>
        </authorList>
    </citation>
    <scope>NUCLEOTIDE SEQUENCE [LARGE SCALE GENOMIC DNA]</scope>
    <source>
        <strain evidence="1 2">FUR100</strain>
    </source>
</reference>
<name>A0A8I1D7F5_RHOER</name>
<dbReference type="EMBL" id="JAECSB010000085">
    <property type="protein sequence ID" value="MBH5146295.1"/>
    <property type="molecule type" value="Genomic_DNA"/>
</dbReference>
<organism evidence="1 2">
    <name type="scientific">Rhodococcus erythropolis</name>
    <name type="common">Arthrobacter picolinophilus</name>
    <dbReference type="NCBI Taxonomy" id="1833"/>
    <lineage>
        <taxon>Bacteria</taxon>
        <taxon>Bacillati</taxon>
        <taxon>Actinomycetota</taxon>
        <taxon>Actinomycetes</taxon>
        <taxon>Mycobacteriales</taxon>
        <taxon>Nocardiaceae</taxon>
        <taxon>Rhodococcus</taxon>
        <taxon>Rhodococcus erythropolis group</taxon>
    </lineage>
</organism>
<evidence type="ECO:0000313" key="2">
    <source>
        <dbReference type="Proteomes" id="UP000627573"/>
    </source>
</evidence>
<protein>
    <submittedName>
        <fullName evidence="1">Uncharacterized protein</fullName>
    </submittedName>
</protein>
<dbReference type="RefSeq" id="WP_054780954.1">
    <property type="nucleotide sequence ID" value="NZ_JAECSB010000085.1"/>
</dbReference>